<dbReference type="Pfam" id="PF00497">
    <property type="entry name" value="SBP_bac_3"/>
    <property type="match status" value="1"/>
</dbReference>
<reference evidence="2 3" key="1">
    <citation type="submission" date="2019-11" db="EMBL/GenBank/DDBJ databases">
        <title>Draft Genome Sequence of Plant Growth-Promoting Rhizosphere-Associated Bacteria.</title>
        <authorList>
            <person name="Vasilyev I.Y."/>
            <person name="Radchenko V."/>
            <person name="Ilnitskaya E.V."/>
        </authorList>
    </citation>
    <scope>NUCLEOTIDE SEQUENCE [LARGE SCALE GENOMIC DNA]</scope>
    <source>
        <strain evidence="2 3">VRA_07sq_f</strain>
    </source>
</reference>
<gene>
    <name evidence="2" type="ORF">GKC44_13560</name>
</gene>
<dbReference type="InterPro" id="IPR001638">
    <property type="entry name" value="Solute-binding_3/MltF_N"/>
</dbReference>
<dbReference type="EMBL" id="WKKY01000929">
    <property type="protein sequence ID" value="MSE22240.1"/>
    <property type="molecule type" value="Genomic_DNA"/>
</dbReference>
<proteinExistence type="predicted"/>
<comment type="caution">
    <text evidence="2">The sequence shown here is derived from an EMBL/GenBank/DDBJ whole genome shotgun (WGS) entry which is preliminary data.</text>
</comment>
<evidence type="ECO:0000313" key="2">
    <source>
        <dbReference type="EMBL" id="MSE22240.1"/>
    </source>
</evidence>
<feature type="domain" description="Solute-binding protein family 3/N-terminal" evidence="1">
    <location>
        <begin position="13"/>
        <end position="120"/>
    </location>
</feature>
<name>A0A844ENJ3_9LACO</name>
<dbReference type="Proteomes" id="UP000491237">
    <property type="component" value="Unassembled WGS sequence"/>
</dbReference>
<dbReference type="Gene3D" id="3.40.190.10">
    <property type="entry name" value="Periplasmic binding protein-like II"/>
    <property type="match status" value="2"/>
</dbReference>
<organism evidence="2 3">
    <name type="scientific">Lentilactobacillus parabuchneri</name>
    <dbReference type="NCBI Taxonomy" id="152331"/>
    <lineage>
        <taxon>Bacteria</taxon>
        <taxon>Bacillati</taxon>
        <taxon>Bacillota</taxon>
        <taxon>Bacilli</taxon>
        <taxon>Lactobacillales</taxon>
        <taxon>Lactobacillaceae</taxon>
        <taxon>Lentilactobacillus</taxon>
    </lineage>
</organism>
<evidence type="ECO:0000313" key="3">
    <source>
        <dbReference type="Proteomes" id="UP000491237"/>
    </source>
</evidence>
<dbReference type="SUPFAM" id="SSF53850">
    <property type="entry name" value="Periplasmic binding protein-like II"/>
    <property type="match status" value="1"/>
</dbReference>
<dbReference type="AlphaFoldDB" id="A0A844ENJ3"/>
<sequence>KGKKAAGEAGTNYQRLAKQLGAKTVNYNNVSNDVYLKDVEAGKTDLIMNDYYLQKLALAAVPNNTLKIMPNMYFTTNEDGKGVGILMKKGNTKLQKQVDKALKELKKDGTLKKLSEKYYHADVTKQPHVHISKTFTIK</sequence>
<evidence type="ECO:0000259" key="1">
    <source>
        <dbReference type="Pfam" id="PF00497"/>
    </source>
</evidence>
<feature type="non-terminal residue" evidence="2">
    <location>
        <position position="1"/>
    </location>
</feature>
<protein>
    <submittedName>
        <fullName evidence="2">Transporter substrate-binding domain-containing protein</fullName>
    </submittedName>
</protein>
<accession>A0A844ENJ3</accession>